<feature type="region of interest" description="Disordered" evidence="1">
    <location>
        <begin position="77"/>
        <end position="104"/>
    </location>
</feature>
<evidence type="ECO:0000256" key="1">
    <source>
        <dbReference type="SAM" id="MobiDB-lite"/>
    </source>
</evidence>
<dbReference type="EMBL" id="UYSU01032721">
    <property type="protein sequence ID" value="VDL90413.1"/>
    <property type="molecule type" value="Genomic_DNA"/>
</dbReference>
<evidence type="ECO:0000313" key="3">
    <source>
        <dbReference type="Proteomes" id="UP000275846"/>
    </source>
</evidence>
<dbReference type="Gene3D" id="2.30.42.10">
    <property type="match status" value="1"/>
</dbReference>
<dbReference type="Proteomes" id="UP000275846">
    <property type="component" value="Unassembled WGS sequence"/>
</dbReference>
<name>A0A183SII0_SCHSO</name>
<reference evidence="2 3" key="2">
    <citation type="submission" date="2018-11" db="EMBL/GenBank/DDBJ databases">
        <authorList>
            <consortium name="Pathogen Informatics"/>
        </authorList>
    </citation>
    <scope>NUCLEOTIDE SEQUENCE [LARGE SCALE GENOMIC DNA]</scope>
    <source>
        <strain evidence="2 3">NST_G2</strain>
    </source>
</reference>
<evidence type="ECO:0000313" key="4">
    <source>
        <dbReference type="WBParaSite" id="SSLN_0000417201-mRNA-1"/>
    </source>
</evidence>
<reference evidence="4" key="1">
    <citation type="submission" date="2016-06" db="UniProtKB">
        <authorList>
            <consortium name="WormBaseParasite"/>
        </authorList>
    </citation>
    <scope>IDENTIFICATION</scope>
</reference>
<dbReference type="OrthoDB" id="6269878at2759"/>
<sequence length="283" mass="31856">MTHWKPRLGVAGATGRPAQQKRVSQWTRNLPEAPAVQLQSPSPPRLHIDPVAVGAHGTVPSLPRLIDLPQFRLRRRGVHPPQSCQPAPHLEPGGLTPLATSTKPPTKAFRLQLARRFSRRSLPFRPFLWRREKPENEPLSRINKRNALQCKPLRKFATRKRISLPPIFKENADPDDAAKGEQVVQSTIHLPNTADTSTSDQCFRYVHIHREDENTPFGIFVKKGNYGFVITRVPEKCPLRLGDEIVEINGIQCPDMSLSWLVCHLQSSTSIRARVVCATSDQP</sequence>
<gene>
    <name evidence="2" type="ORF">SSLN_LOCUS4028</name>
</gene>
<feature type="region of interest" description="Disordered" evidence="1">
    <location>
        <begin position="1"/>
        <end position="51"/>
    </location>
</feature>
<protein>
    <submittedName>
        <fullName evidence="4">PDZ domain-containing protein</fullName>
    </submittedName>
</protein>
<dbReference type="SUPFAM" id="SSF50156">
    <property type="entry name" value="PDZ domain-like"/>
    <property type="match status" value="1"/>
</dbReference>
<dbReference type="WBParaSite" id="SSLN_0000417201-mRNA-1">
    <property type="protein sequence ID" value="SSLN_0000417201-mRNA-1"/>
    <property type="gene ID" value="SSLN_0000417201"/>
</dbReference>
<dbReference type="AlphaFoldDB" id="A0A183SII0"/>
<accession>A0A183SII0</accession>
<keyword evidence="3" id="KW-1185">Reference proteome</keyword>
<dbReference type="InterPro" id="IPR036034">
    <property type="entry name" value="PDZ_sf"/>
</dbReference>
<proteinExistence type="predicted"/>
<evidence type="ECO:0000313" key="2">
    <source>
        <dbReference type="EMBL" id="VDL90413.1"/>
    </source>
</evidence>
<organism evidence="4">
    <name type="scientific">Schistocephalus solidus</name>
    <name type="common">Tapeworm</name>
    <dbReference type="NCBI Taxonomy" id="70667"/>
    <lineage>
        <taxon>Eukaryota</taxon>
        <taxon>Metazoa</taxon>
        <taxon>Spiralia</taxon>
        <taxon>Lophotrochozoa</taxon>
        <taxon>Platyhelminthes</taxon>
        <taxon>Cestoda</taxon>
        <taxon>Eucestoda</taxon>
        <taxon>Diphyllobothriidea</taxon>
        <taxon>Diphyllobothriidae</taxon>
        <taxon>Schistocephalus</taxon>
    </lineage>
</organism>